<feature type="transmembrane region" description="Helical" evidence="7">
    <location>
        <begin position="21"/>
        <end position="44"/>
    </location>
</feature>
<keyword evidence="4 7" id="KW-1133">Transmembrane helix</keyword>
<proteinExistence type="inferred from homology"/>
<feature type="transmembrane region" description="Helical" evidence="7">
    <location>
        <begin position="662"/>
        <end position="687"/>
    </location>
</feature>
<evidence type="ECO:0000256" key="5">
    <source>
        <dbReference type="ARBA" id="ARBA00023136"/>
    </source>
</evidence>
<keyword evidence="3 7" id="KW-0812">Transmembrane</keyword>
<gene>
    <name evidence="10" type="ORF">D7V94_00985</name>
</gene>
<dbReference type="GO" id="GO:0022857">
    <property type="term" value="F:transmembrane transporter activity"/>
    <property type="evidence" value="ECO:0007669"/>
    <property type="project" value="TreeGrafter"/>
</dbReference>
<dbReference type="AlphaFoldDB" id="A0A3A9B368"/>
<dbReference type="GO" id="GO:0005886">
    <property type="term" value="C:plasma membrane"/>
    <property type="evidence" value="ECO:0007669"/>
    <property type="project" value="UniProtKB-SubCell"/>
</dbReference>
<dbReference type="PANTHER" id="PTHR30572">
    <property type="entry name" value="MEMBRANE COMPONENT OF TRANSPORTER-RELATED"/>
    <property type="match status" value="1"/>
</dbReference>
<dbReference type="RefSeq" id="WP_120465937.1">
    <property type="nucleotide sequence ID" value="NZ_RAYQ01000001.1"/>
</dbReference>
<organism evidence="10 11">
    <name type="scientific">Parablautia intestinalis</name>
    <dbReference type="NCBI Taxonomy" id="2320100"/>
    <lineage>
        <taxon>Bacteria</taxon>
        <taxon>Bacillati</taxon>
        <taxon>Bacillota</taxon>
        <taxon>Clostridia</taxon>
        <taxon>Lachnospirales</taxon>
        <taxon>Lachnospiraceae</taxon>
        <taxon>Parablautia</taxon>
    </lineage>
</organism>
<dbReference type="Pfam" id="PF12704">
    <property type="entry name" value="MacB_PCD"/>
    <property type="match status" value="1"/>
</dbReference>
<feature type="domain" description="ABC3 transporter permease C-terminal" evidence="8">
    <location>
        <begin position="268"/>
        <end position="391"/>
    </location>
</feature>
<sequence>MKSYLGLIPISAKVRRRQNRMTLSCIIFAVFLVTGIFSIGDMLVRAETDNVRKHGGNWHINLENISEEEAAFIAGRPDVAAASWFDMVNMDKDRDYTIDGIQTVLCGVEEPFRTDIMTYFPQDASLKEGEAILTPNARALLGVSEGDTVTLKSPAGNYRFLITGFRSGDSHYATDSGVGETTALLVKGEQVGMFLHVNSFREILSANGDRGNPAYYVQFSAKARIKRTLAGIKEQFPEAKINEHMILLAAAGASENRTAKNIYAPIILLSLFVLLAGVLMISGSLSSAIAQRTQFFGMMRCIGMSKKQVILFVELEALNWCKTAVPGGIILGTAATWILVFLLQYFVGGEFTGMTAIRLSPVGIISGAVVGILTVLLAARAPAKKAAKVSPAAAVSGIGDDGKQKKHRANTKVMKIETALGASHALSSKRSLFLIAGSFALSIILFLCFCVLTELFDIMLPIKSYSADIDISVMDGGERIAPDLTEEIRGMNGVKRVFGRQYAAAVPAQFSAEVDRDAADIISYDDIQLDWIPKDGDMRKGGDLQTVYGDQGCVLCIWDKDVPLNVGDTVSLSGSTVKITGMMTSNPFSNNGRTDGDVILICSRETFIRLTKEVNYDIVCVQMAPGSTDEDAEAIHDLVRGRYEYSDRREEADQSTRFVFELFVYGFLSIIALITVLNIVNSISMSVSARIRQYGVMRAVGMDGRQLTGMIAAETAVYAITGCIAGCGAGLPLSRLLYDKLVTAHFPYFTWTVPVIPVLIILLFVFAAALAAVWAPSKRIREMAVTETISEL</sequence>
<evidence type="ECO:0000313" key="11">
    <source>
        <dbReference type="Proteomes" id="UP000280696"/>
    </source>
</evidence>
<accession>A0A3A9B368</accession>
<dbReference type="PANTHER" id="PTHR30572:SF4">
    <property type="entry name" value="ABC TRANSPORTER PERMEASE YTRF"/>
    <property type="match status" value="1"/>
</dbReference>
<feature type="transmembrane region" description="Helical" evidence="7">
    <location>
        <begin position="359"/>
        <end position="379"/>
    </location>
</feature>
<feature type="transmembrane region" description="Helical" evidence="7">
    <location>
        <begin position="262"/>
        <end position="290"/>
    </location>
</feature>
<dbReference type="InterPro" id="IPR050250">
    <property type="entry name" value="Macrolide_Exporter_MacB"/>
</dbReference>
<dbReference type="Pfam" id="PF02687">
    <property type="entry name" value="FtsX"/>
    <property type="match status" value="2"/>
</dbReference>
<evidence type="ECO:0000256" key="6">
    <source>
        <dbReference type="ARBA" id="ARBA00038076"/>
    </source>
</evidence>
<feature type="transmembrane region" description="Helical" evidence="7">
    <location>
        <begin position="751"/>
        <end position="774"/>
    </location>
</feature>
<evidence type="ECO:0000256" key="1">
    <source>
        <dbReference type="ARBA" id="ARBA00004651"/>
    </source>
</evidence>
<comment type="caution">
    <text evidence="10">The sequence shown here is derived from an EMBL/GenBank/DDBJ whole genome shotgun (WGS) entry which is preliminary data.</text>
</comment>
<keyword evidence="5 7" id="KW-0472">Membrane</keyword>
<evidence type="ECO:0000256" key="3">
    <source>
        <dbReference type="ARBA" id="ARBA00022692"/>
    </source>
</evidence>
<evidence type="ECO:0000256" key="7">
    <source>
        <dbReference type="SAM" id="Phobius"/>
    </source>
</evidence>
<dbReference type="Proteomes" id="UP000280696">
    <property type="component" value="Unassembled WGS sequence"/>
</dbReference>
<feature type="domain" description="ABC3 transporter permease C-terminal" evidence="8">
    <location>
        <begin position="667"/>
        <end position="783"/>
    </location>
</feature>
<feature type="transmembrane region" description="Helical" evidence="7">
    <location>
        <begin position="432"/>
        <end position="456"/>
    </location>
</feature>
<evidence type="ECO:0000259" key="8">
    <source>
        <dbReference type="Pfam" id="PF02687"/>
    </source>
</evidence>
<dbReference type="InterPro" id="IPR025857">
    <property type="entry name" value="MacB_PCD"/>
</dbReference>
<comment type="subcellular location">
    <subcellularLocation>
        <location evidence="1">Cell membrane</location>
        <topology evidence="1">Multi-pass membrane protein</topology>
    </subcellularLocation>
</comment>
<evidence type="ECO:0000256" key="4">
    <source>
        <dbReference type="ARBA" id="ARBA00022989"/>
    </source>
</evidence>
<dbReference type="OrthoDB" id="9793166at2"/>
<name>A0A3A9B368_9FIRM</name>
<feature type="domain" description="MacB-like periplasmic core" evidence="9">
    <location>
        <begin position="21"/>
        <end position="227"/>
    </location>
</feature>
<evidence type="ECO:0000259" key="9">
    <source>
        <dbReference type="Pfam" id="PF12704"/>
    </source>
</evidence>
<keyword evidence="2" id="KW-1003">Cell membrane</keyword>
<feature type="transmembrane region" description="Helical" evidence="7">
    <location>
        <begin position="707"/>
        <end position="731"/>
    </location>
</feature>
<keyword evidence="11" id="KW-1185">Reference proteome</keyword>
<evidence type="ECO:0000313" key="10">
    <source>
        <dbReference type="EMBL" id="RKI94183.1"/>
    </source>
</evidence>
<reference evidence="10 11" key="1">
    <citation type="submission" date="2018-09" db="EMBL/GenBank/DDBJ databases">
        <title>Murine metabolic-syndrome-specific gut microbial biobank.</title>
        <authorList>
            <person name="Liu C."/>
        </authorList>
    </citation>
    <scope>NUCLEOTIDE SEQUENCE [LARGE SCALE GENOMIC DNA]</scope>
    <source>
        <strain evidence="10 11">0.1xD8-82</strain>
    </source>
</reference>
<evidence type="ECO:0000256" key="2">
    <source>
        <dbReference type="ARBA" id="ARBA00022475"/>
    </source>
</evidence>
<feature type="transmembrane region" description="Helical" evidence="7">
    <location>
        <begin position="328"/>
        <end position="347"/>
    </location>
</feature>
<dbReference type="EMBL" id="RAYQ01000001">
    <property type="protein sequence ID" value="RKI94183.1"/>
    <property type="molecule type" value="Genomic_DNA"/>
</dbReference>
<protein>
    <submittedName>
        <fullName evidence="10">FtsX-like permease family protein</fullName>
    </submittedName>
</protein>
<comment type="similarity">
    <text evidence="6">Belongs to the ABC-4 integral membrane protein family.</text>
</comment>
<dbReference type="InterPro" id="IPR003838">
    <property type="entry name" value="ABC3_permease_C"/>
</dbReference>